<accession>A0A0D6MHF7</accession>
<dbReference type="Proteomes" id="UP000032679">
    <property type="component" value="Unassembled WGS sequence"/>
</dbReference>
<evidence type="ECO:0000256" key="1">
    <source>
        <dbReference type="ARBA" id="ARBA00004167"/>
    </source>
</evidence>
<dbReference type="RefSeq" id="WP_048846594.1">
    <property type="nucleotide sequence ID" value="NZ_BALE01000004.1"/>
</dbReference>
<comment type="subcellular location">
    <subcellularLocation>
        <location evidence="1">Membrane</location>
        <topology evidence="1">Single-pass membrane protein</topology>
    </subcellularLocation>
</comment>
<dbReference type="STRING" id="1231623.Tasa_004_127"/>
<dbReference type="Gene3D" id="2.60.120.260">
    <property type="entry name" value="Galactose-binding domain-like"/>
    <property type="match status" value="1"/>
</dbReference>
<dbReference type="InterPro" id="IPR008979">
    <property type="entry name" value="Galactose-bd-like_sf"/>
</dbReference>
<dbReference type="AlphaFoldDB" id="A0A0D6MHF7"/>
<dbReference type="PANTHER" id="PTHR21461">
    <property type="entry name" value="GLYCOSYLTRANSFERASE FAMILY 92 PROTEIN"/>
    <property type="match status" value="1"/>
</dbReference>
<name>A0A0D6MHF7_9PROT</name>
<keyword evidence="3" id="KW-0472">Membrane</keyword>
<keyword evidence="6" id="KW-1185">Reference proteome</keyword>
<dbReference type="PROSITE" id="PS50022">
    <property type="entry name" value="FA58C_3"/>
    <property type="match status" value="1"/>
</dbReference>
<evidence type="ECO:0000313" key="5">
    <source>
        <dbReference type="EMBL" id="GAN53062.1"/>
    </source>
</evidence>
<dbReference type="Pfam" id="PF13704">
    <property type="entry name" value="Glyco_tranf_2_4"/>
    <property type="match status" value="1"/>
</dbReference>
<organism evidence="5 6">
    <name type="scientific">Tanticharoenia sakaeratensis NBRC 103193</name>
    <dbReference type="NCBI Taxonomy" id="1231623"/>
    <lineage>
        <taxon>Bacteria</taxon>
        <taxon>Pseudomonadati</taxon>
        <taxon>Pseudomonadota</taxon>
        <taxon>Alphaproteobacteria</taxon>
        <taxon>Acetobacterales</taxon>
        <taxon>Acetobacteraceae</taxon>
        <taxon>Tanticharoenia</taxon>
    </lineage>
</organism>
<keyword evidence="3" id="KW-1133">Transmembrane helix</keyword>
<reference evidence="5 6" key="1">
    <citation type="submission" date="2012-10" db="EMBL/GenBank/DDBJ databases">
        <title>Genome sequencing of Tanticharoenia sakaeratensis NBRC 103193.</title>
        <authorList>
            <person name="Azuma Y."/>
            <person name="Hadano H."/>
            <person name="Hirakawa H."/>
            <person name="Matsushita K."/>
        </authorList>
    </citation>
    <scope>NUCLEOTIDE SEQUENCE [LARGE SCALE GENOMIC DNA]</scope>
    <source>
        <strain evidence="5 6">NBRC 103193</strain>
    </source>
</reference>
<proteinExistence type="predicted"/>
<dbReference type="EMBL" id="BALE01000004">
    <property type="protein sequence ID" value="GAN53062.1"/>
    <property type="molecule type" value="Genomic_DNA"/>
</dbReference>
<keyword evidence="2" id="KW-0812">Transmembrane</keyword>
<dbReference type="GO" id="GO:0005737">
    <property type="term" value="C:cytoplasm"/>
    <property type="evidence" value="ECO:0007669"/>
    <property type="project" value="TreeGrafter"/>
</dbReference>
<gene>
    <name evidence="5" type="ORF">Tasa_004_127</name>
</gene>
<dbReference type="OrthoDB" id="1997677at2"/>
<dbReference type="PANTHER" id="PTHR21461:SF69">
    <property type="entry name" value="GLYCOSYLTRANSFERASE FAMILY 92 PROTEIN"/>
    <property type="match status" value="1"/>
</dbReference>
<sequence>MSDDQTTYENELRTYPVEPLGVTRNAGAWPAPRHRFSLVACARWEAPYIAEWLNYHRSIGFEHAYIYCNDDDPSELYEALLPFIQGADPFVTFHHYSFQGLQFQIYLHFMRNHGTETEWFSFLDIDEFYCVRGSNDIAALVDRFTPAVDAIYFNWCHYGHNGHQTRPAGSVLKNYTRREIGVTPFTKMLIRSRSFPYANYVTWNDGPIQHDVTHLTRDLTLRNVINEDYGLYYQNFPTDAWAFLNADNRRQRLLDVAYVAHFNIKSEEDFDIRVRRGLRGDYAAEATWGQRSAAERAYHHEQTNAVEDTYLHDYWRDYLARSWRRSVFPRSEWALLSETGAVASQETTAHPRSAAEDAQSLLSGRLTGRSQNHTDLQHNPYWAIDFGRTVRVYEVRLFNRIDGVLERMAHFRIESAMTGEGWHLRYEKTDDSLFGGADGTPFRWIDPAGFTARYIRIVVPGENRFLHLDQVQIYGTET</sequence>
<dbReference type="GO" id="GO:0016757">
    <property type="term" value="F:glycosyltransferase activity"/>
    <property type="evidence" value="ECO:0007669"/>
    <property type="project" value="TreeGrafter"/>
</dbReference>
<evidence type="ECO:0000259" key="4">
    <source>
        <dbReference type="PROSITE" id="PS50022"/>
    </source>
</evidence>
<protein>
    <recommendedName>
        <fullName evidence="4">F5/8 type C domain-containing protein</fullName>
    </recommendedName>
</protein>
<feature type="domain" description="F5/8 type C" evidence="4">
    <location>
        <begin position="330"/>
        <end position="476"/>
    </location>
</feature>
<evidence type="ECO:0000313" key="6">
    <source>
        <dbReference type="Proteomes" id="UP000032679"/>
    </source>
</evidence>
<evidence type="ECO:0000256" key="3">
    <source>
        <dbReference type="ARBA" id="ARBA00022989"/>
    </source>
</evidence>
<dbReference type="Pfam" id="PF00754">
    <property type="entry name" value="F5_F8_type_C"/>
    <property type="match status" value="1"/>
</dbReference>
<comment type="caution">
    <text evidence="5">The sequence shown here is derived from an EMBL/GenBank/DDBJ whole genome shotgun (WGS) entry which is preliminary data.</text>
</comment>
<evidence type="ECO:0000256" key="2">
    <source>
        <dbReference type="ARBA" id="ARBA00022692"/>
    </source>
</evidence>
<dbReference type="SUPFAM" id="SSF49785">
    <property type="entry name" value="Galactose-binding domain-like"/>
    <property type="match status" value="1"/>
</dbReference>
<dbReference type="InterPro" id="IPR000421">
    <property type="entry name" value="FA58C"/>
</dbReference>
<dbReference type="GO" id="GO:0016020">
    <property type="term" value="C:membrane"/>
    <property type="evidence" value="ECO:0007669"/>
    <property type="project" value="UniProtKB-SubCell"/>
</dbReference>